<proteinExistence type="inferred from homology"/>
<dbReference type="GO" id="GO:0016705">
    <property type="term" value="F:oxidoreductase activity, acting on paired donors, with incorporation or reduction of molecular oxygen"/>
    <property type="evidence" value="ECO:0007669"/>
    <property type="project" value="InterPro"/>
</dbReference>
<evidence type="ECO:0000256" key="3">
    <source>
        <dbReference type="ARBA" id="ARBA00022723"/>
    </source>
</evidence>
<comment type="caution">
    <text evidence="8">The sequence shown here is derived from an EMBL/GenBank/DDBJ whole genome shotgun (WGS) entry which is preliminary data.</text>
</comment>
<keyword evidence="7" id="KW-1133">Transmembrane helix</keyword>
<evidence type="ECO:0000256" key="7">
    <source>
        <dbReference type="SAM" id="Phobius"/>
    </source>
</evidence>
<keyword evidence="6" id="KW-0503">Monooxygenase</keyword>
<organism evidence="8 9">
    <name type="scientific">Polyplosphaeria fusca</name>
    <dbReference type="NCBI Taxonomy" id="682080"/>
    <lineage>
        <taxon>Eukaryota</taxon>
        <taxon>Fungi</taxon>
        <taxon>Dikarya</taxon>
        <taxon>Ascomycota</taxon>
        <taxon>Pezizomycotina</taxon>
        <taxon>Dothideomycetes</taxon>
        <taxon>Pleosporomycetidae</taxon>
        <taxon>Pleosporales</taxon>
        <taxon>Tetraplosphaeriaceae</taxon>
        <taxon>Polyplosphaeria</taxon>
    </lineage>
</organism>
<dbReference type="PROSITE" id="PS00086">
    <property type="entry name" value="CYTOCHROME_P450"/>
    <property type="match status" value="1"/>
</dbReference>
<keyword evidence="7" id="KW-0812">Transmembrane</keyword>
<dbReference type="InterPro" id="IPR002401">
    <property type="entry name" value="Cyt_P450_E_grp-I"/>
</dbReference>
<name>A0A9P4QMQ3_9PLEO</name>
<keyword evidence="4 5" id="KW-0408">Iron</keyword>
<dbReference type="InterPro" id="IPR017972">
    <property type="entry name" value="Cyt_P450_CS"/>
</dbReference>
<dbReference type="Pfam" id="PF00067">
    <property type="entry name" value="p450"/>
    <property type="match status" value="1"/>
</dbReference>
<evidence type="ECO:0000256" key="2">
    <source>
        <dbReference type="ARBA" id="ARBA00010617"/>
    </source>
</evidence>
<dbReference type="AlphaFoldDB" id="A0A9P4QMQ3"/>
<feature type="transmembrane region" description="Helical" evidence="7">
    <location>
        <begin position="7"/>
        <end position="29"/>
    </location>
</feature>
<dbReference type="GO" id="GO:0020037">
    <property type="term" value="F:heme binding"/>
    <property type="evidence" value="ECO:0007669"/>
    <property type="project" value="InterPro"/>
</dbReference>
<comment type="similarity">
    <text evidence="2 6">Belongs to the cytochrome P450 family.</text>
</comment>
<dbReference type="Proteomes" id="UP000799444">
    <property type="component" value="Unassembled WGS sequence"/>
</dbReference>
<keyword evidence="9" id="KW-1185">Reference proteome</keyword>
<keyword evidence="3 5" id="KW-0479">Metal-binding</keyword>
<evidence type="ECO:0000256" key="4">
    <source>
        <dbReference type="ARBA" id="ARBA00023004"/>
    </source>
</evidence>
<dbReference type="Gene3D" id="1.10.630.10">
    <property type="entry name" value="Cytochrome P450"/>
    <property type="match status" value="1"/>
</dbReference>
<dbReference type="PRINTS" id="PR00463">
    <property type="entry name" value="EP450I"/>
</dbReference>
<dbReference type="OrthoDB" id="1470350at2759"/>
<dbReference type="PANTHER" id="PTHR24305:SF166">
    <property type="entry name" value="CYTOCHROME P450 12A4, MITOCHONDRIAL-RELATED"/>
    <property type="match status" value="1"/>
</dbReference>
<dbReference type="InterPro" id="IPR036396">
    <property type="entry name" value="Cyt_P450_sf"/>
</dbReference>
<keyword evidence="6" id="KW-0560">Oxidoreductase</keyword>
<gene>
    <name evidence="8" type="ORF">EJ04DRAFT_537912</name>
</gene>
<dbReference type="PRINTS" id="PR00385">
    <property type="entry name" value="P450"/>
</dbReference>
<evidence type="ECO:0000313" key="8">
    <source>
        <dbReference type="EMBL" id="KAF2729354.1"/>
    </source>
</evidence>
<sequence length="533" mass="59379">MELPVNITVVAVAGFGLLALYHFIIYPVFLSTLAQIPNAHPTTAFSSLWILWKKYKQEDWVAVHQAFMKHGDVVRVGPNDIMINCMKDGVLTVYNAGFDKPNFYSALENYGHCMVSMLHSTPHSIRKRMVSHFYSKSYLLNSPILASITSTILHTRLLPYLKERADSSASFDLGEITSAAAIDLNTSYSFGLASATNYMQDSTAAQNYISLYRTRVLWRENMFWKMELPGLTSFLQSLGLPFPSPTYSTAHRKLEDLTLSFCDRASTIYTSLPSPKPSSDPHDTTPAAPLSHISDFPTIYAQLRSSLEAHALEHSEKPNADTIRKQTASELFDVLIAGFDTSTLILKHLVWHLSRHPTLESRLVAELRSLDPPLRISSDAPFPSAKALDALPFLDAAIHETLRLHPPAPGFLPRVVPAGGARIGGFADVPAGTRVSAQAHSLHRNEEVWGADVEEFRPERWMEGGKEGDMERLRWFWAFGSGGRMCVGRGFAVFQIKYLVAAMYTNFRVRMVDEGAVPDYTGGVLRVRVEGVE</sequence>
<keyword evidence="5 6" id="KW-0349">Heme</keyword>
<dbReference type="PANTHER" id="PTHR24305">
    <property type="entry name" value="CYTOCHROME P450"/>
    <property type="match status" value="1"/>
</dbReference>
<protein>
    <submittedName>
        <fullName evidence="8">Cytochrome P450</fullName>
    </submittedName>
</protein>
<dbReference type="EMBL" id="ML996248">
    <property type="protein sequence ID" value="KAF2729354.1"/>
    <property type="molecule type" value="Genomic_DNA"/>
</dbReference>
<dbReference type="InterPro" id="IPR050121">
    <property type="entry name" value="Cytochrome_P450_monoxygenase"/>
</dbReference>
<evidence type="ECO:0000256" key="6">
    <source>
        <dbReference type="RuleBase" id="RU000461"/>
    </source>
</evidence>
<keyword evidence="7" id="KW-0472">Membrane</keyword>
<evidence type="ECO:0000256" key="1">
    <source>
        <dbReference type="ARBA" id="ARBA00001971"/>
    </source>
</evidence>
<dbReference type="InterPro" id="IPR001128">
    <property type="entry name" value="Cyt_P450"/>
</dbReference>
<feature type="binding site" description="axial binding residue" evidence="5">
    <location>
        <position position="486"/>
    </location>
    <ligand>
        <name>heme</name>
        <dbReference type="ChEBI" id="CHEBI:30413"/>
    </ligand>
    <ligandPart>
        <name>Fe</name>
        <dbReference type="ChEBI" id="CHEBI:18248"/>
    </ligandPart>
</feature>
<dbReference type="SUPFAM" id="SSF48264">
    <property type="entry name" value="Cytochrome P450"/>
    <property type="match status" value="1"/>
</dbReference>
<evidence type="ECO:0000256" key="5">
    <source>
        <dbReference type="PIRSR" id="PIRSR602401-1"/>
    </source>
</evidence>
<comment type="cofactor">
    <cofactor evidence="1 5">
        <name>heme</name>
        <dbReference type="ChEBI" id="CHEBI:30413"/>
    </cofactor>
</comment>
<evidence type="ECO:0000313" key="9">
    <source>
        <dbReference type="Proteomes" id="UP000799444"/>
    </source>
</evidence>
<accession>A0A9P4QMQ3</accession>
<dbReference type="GO" id="GO:0004497">
    <property type="term" value="F:monooxygenase activity"/>
    <property type="evidence" value="ECO:0007669"/>
    <property type="project" value="UniProtKB-KW"/>
</dbReference>
<reference evidence="8" key="1">
    <citation type="journal article" date="2020" name="Stud. Mycol.">
        <title>101 Dothideomycetes genomes: a test case for predicting lifestyles and emergence of pathogens.</title>
        <authorList>
            <person name="Haridas S."/>
            <person name="Albert R."/>
            <person name="Binder M."/>
            <person name="Bloem J."/>
            <person name="Labutti K."/>
            <person name="Salamov A."/>
            <person name="Andreopoulos B."/>
            <person name="Baker S."/>
            <person name="Barry K."/>
            <person name="Bills G."/>
            <person name="Bluhm B."/>
            <person name="Cannon C."/>
            <person name="Castanera R."/>
            <person name="Culley D."/>
            <person name="Daum C."/>
            <person name="Ezra D."/>
            <person name="Gonzalez J."/>
            <person name="Henrissat B."/>
            <person name="Kuo A."/>
            <person name="Liang C."/>
            <person name="Lipzen A."/>
            <person name="Lutzoni F."/>
            <person name="Magnuson J."/>
            <person name="Mondo S."/>
            <person name="Nolan M."/>
            <person name="Ohm R."/>
            <person name="Pangilinan J."/>
            <person name="Park H.-J."/>
            <person name="Ramirez L."/>
            <person name="Alfaro M."/>
            <person name="Sun H."/>
            <person name="Tritt A."/>
            <person name="Yoshinaga Y."/>
            <person name="Zwiers L.-H."/>
            <person name="Turgeon B."/>
            <person name="Goodwin S."/>
            <person name="Spatafora J."/>
            <person name="Crous P."/>
            <person name="Grigoriev I."/>
        </authorList>
    </citation>
    <scope>NUCLEOTIDE SEQUENCE</scope>
    <source>
        <strain evidence="8">CBS 125425</strain>
    </source>
</reference>
<dbReference type="GO" id="GO:0005506">
    <property type="term" value="F:iron ion binding"/>
    <property type="evidence" value="ECO:0007669"/>
    <property type="project" value="InterPro"/>
</dbReference>